<reference evidence="3" key="1">
    <citation type="submission" date="2010-11" db="EMBL/GenBank/DDBJ databases">
        <title>The complete genome of Mahella australiensis DSM 15567.</title>
        <authorList>
            <consortium name="US DOE Joint Genome Institute (JGI-PGF)"/>
            <person name="Lucas S."/>
            <person name="Copeland A."/>
            <person name="Lapidus A."/>
            <person name="Bruce D."/>
            <person name="Goodwin L."/>
            <person name="Pitluck S."/>
            <person name="Kyrpides N."/>
            <person name="Mavromatis K."/>
            <person name="Pagani I."/>
            <person name="Ivanova N."/>
            <person name="Teshima H."/>
            <person name="Brettin T."/>
            <person name="Detter J.C."/>
            <person name="Han C."/>
            <person name="Tapia R."/>
            <person name="Land M."/>
            <person name="Hauser L."/>
            <person name="Markowitz V."/>
            <person name="Cheng J.-F."/>
            <person name="Hugenholtz P."/>
            <person name="Woyke T."/>
            <person name="Wu D."/>
            <person name="Spring S."/>
            <person name="Pukall R."/>
            <person name="Steenblock K."/>
            <person name="Schneider S."/>
            <person name="Klenk H.-P."/>
            <person name="Eisen J.A."/>
        </authorList>
    </citation>
    <scope>NUCLEOTIDE SEQUENCE [LARGE SCALE GENOMIC DNA]</scope>
    <source>
        <strain evidence="3">DSM 15567 / CIP 107919 / 50-1 BON</strain>
    </source>
</reference>
<gene>
    <name evidence="2" type="ordered locus">Mahau_0305</name>
</gene>
<dbReference type="KEGG" id="mas:Mahau_0305"/>
<protein>
    <submittedName>
        <fullName evidence="2">Uncharacterized protein</fullName>
    </submittedName>
</protein>
<reference evidence="2 3" key="2">
    <citation type="journal article" date="2011" name="Stand. Genomic Sci.">
        <title>Complete genome sequence of Mahella australiensis type strain (50-1 BON).</title>
        <authorList>
            <person name="Sikorski J."/>
            <person name="Teshima H."/>
            <person name="Nolan M."/>
            <person name="Lucas S."/>
            <person name="Hammon N."/>
            <person name="Deshpande S."/>
            <person name="Cheng J.F."/>
            <person name="Pitluck S."/>
            <person name="Liolios K."/>
            <person name="Pagani I."/>
            <person name="Ivanova N."/>
            <person name="Huntemann M."/>
            <person name="Mavromatis K."/>
            <person name="Ovchinikova G."/>
            <person name="Pati A."/>
            <person name="Tapia R."/>
            <person name="Han C."/>
            <person name="Goodwin L."/>
            <person name="Chen A."/>
            <person name="Palaniappan K."/>
            <person name="Land M."/>
            <person name="Hauser L."/>
            <person name="Ngatchou-Djao O.D."/>
            <person name="Rohde M."/>
            <person name="Pukall R."/>
            <person name="Spring S."/>
            <person name="Abt B."/>
            <person name="Goker M."/>
            <person name="Detter J.C."/>
            <person name="Woyke T."/>
            <person name="Bristow J."/>
            <person name="Markowitz V."/>
            <person name="Hugenholtz P."/>
            <person name="Eisen J.A."/>
            <person name="Kyrpides N.C."/>
            <person name="Klenk H.P."/>
            <person name="Lapidus A."/>
        </authorList>
    </citation>
    <scope>NUCLEOTIDE SEQUENCE [LARGE SCALE GENOMIC DNA]</scope>
    <source>
        <strain evidence="3">DSM 15567 / CIP 107919 / 50-1 BON</strain>
    </source>
</reference>
<dbReference type="RefSeq" id="WP_013779955.1">
    <property type="nucleotide sequence ID" value="NC_015520.1"/>
</dbReference>
<evidence type="ECO:0000313" key="3">
    <source>
        <dbReference type="Proteomes" id="UP000008457"/>
    </source>
</evidence>
<dbReference type="EMBL" id="CP002360">
    <property type="protein sequence ID" value="AEE95522.1"/>
    <property type="molecule type" value="Genomic_DNA"/>
</dbReference>
<dbReference type="Proteomes" id="UP000008457">
    <property type="component" value="Chromosome"/>
</dbReference>
<feature type="transmembrane region" description="Helical" evidence="1">
    <location>
        <begin position="16"/>
        <end position="39"/>
    </location>
</feature>
<keyword evidence="1" id="KW-0812">Transmembrane</keyword>
<accession>F3ZXL5</accession>
<dbReference type="HOGENOM" id="CLU_1633410_0_0_9"/>
<organism evidence="2 3">
    <name type="scientific">Mahella australiensis (strain DSM 15567 / CIP 107919 / 50-1 BON)</name>
    <dbReference type="NCBI Taxonomy" id="697281"/>
    <lineage>
        <taxon>Bacteria</taxon>
        <taxon>Bacillati</taxon>
        <taxon>Bacillota</taxon>
        <taxon>Clostridia</taxon>
        <taxon>Thermoanaerobacterales</taxon>
        <taxon>Thermoanaerobacterales Family IV. Incertae Sedis</taxon>
        <taxon>Mahella</taxon>
    </lineage>
</organism>
<evidence type="ECO:0000256" key="1">
    <source>
        <dbReference type="SAM" id="Phobius"/>
    </source>
</evidence>
<name>F3ZXL5_MAHA5</name>
<proteinExistence type="predicted"/>
<keyword evidence="1" id="KW-0472">Membrane</keyword>
<dbReference type="AlphaFoldDB" id="F3ZXL5"/>
<sequence length="162" mass="19469">MYREIVKSEPMKFRKTALFVLFIILLIITFTALCNVIYNVYHFEFINYMVYIVMVYIAWEVFRRRAVEYKYSLIGDDLVFEKMIGEYRTASLNVKLSEMLYLLPSDIKMRQTVKADKVYRFVHVSRKDKIYYAIFDHDGQICKVLFQPDQTMVELLEAQKVH</sequence>
<keyword evidence="3" id="KW-1185">Reference proteome</keyword>
<keyword evidence="1" id="KW-1133">Transmembrane helix</keyword>
<evidence type="ECO:0000313" key="2">
    <source>
        <dbReference type="EMBL" id="AEE95522.1"/>
    </source>
</evidence>
<feature type="transmembrane region" description="Helical" evidence="1">
    <location>
        <begin position="45"/>
        <end position="62"/>
    </location>
</feature>